<dbReference type="Pfam" id="PF00379">
    <property type="entry name" value="Chitin_bind_4"/>
    <property type="match status" value="1"/>
</dbReference>
<evidence type="ECO:0000313" key="6">
    <source>
        <dbReference type="Proteomes" id="UP001627154"/>
    </source>
</evidence>
<dbReference type="GO" id="GO:0042302">
    <property type="term" value="F:structural constituent of cuticle"/>
    <property type="evidence" value="ECO:0007669"/>
    <property type="project" value="UniProtKB-UniRule"/>
</dbReference>
<dbReference type="PANTHER" id="PTHR10380">
    <property type="entry name" value="CUTICLE PROTEIN"/>
    <property type="match status" value="1"/>
</dbReference>
<dbReference type="PANTHER" id="PTHR10380:SF241">
    <property type="entry name" value="CUTICULAR PROTEIN 47EG-RELATED"/>
    <property type="match status" value="1"/>
</dbReference>
<protein>
    <recommendedName>
        <fullName evidence="7">Endocuticle structural glycoprotein SgAbd-1</fullName>
    </recommendedName>
</protein>
<gene>
    <name evidence="5" type="ORF">TKK_019381</name>
</gene>
<dbReference type="PROSITE" id="PS00233">
    <property type="entry name" value="CHIT_BIND_RR_1"/>
    <property type="match status" value="1"/>
</dbReference>
<feature type="transmembrane region" description="Helical" evidence="4">
    <location>
        <begin position="48"/>
        <end position="66"/>
    </location>
</feature>
<evidence type="ECO:0000313" key="5">
    <source>
        <dbReference type="EMBL" id="KAL3384981.1"/>
    </source>
</evidence>
<evidence type="ECO:0008006" key="7">
    <source>
        <dbReference type="Google" id="ProtNLM"/>
    </source>
</evidence>
<evidence type="ECO:0000256" key="1">
    <source>
        <dbReference type="ARBA" id="ARBA00022460"/>
    </source>
</evidence>
<keyword evidence="1 2" id="KW-0193">Cuticle</keyword>
<dbReference type="InterPro" id="IPR050468">
    <property type="entry name" value="Cuticle_Struct_Prot"/>
</dbReference>
<evidence type="ECO:0000256" key="4">
    <source>
        <dbReference type="SAM" id="Phobius"/>
    </source>
</evidence>
<proteinExistence type="predicted"/>
<dbReference type="PROSITE" id="PS51155">
    <property type="entry name" value="CHIT_BIND_RR_2"/>
    <property type="match status" value="1"/>
</dbReference>
<keyword evidence="4" id="KW-1133">Transmembrane helix</keyword>
<evidence type="ECO:0000256" key="3">
    <source>
        <dbReference type="SAM" id="MobiDB-lite"/>
    </source>
</evidence>
<dbReference type="Proteomes" id="UP001627154">
    <property type="component" value="Unassembled WGS sequence"/>
</dbReference>
<evidence type="ECO:0000256" key="2">
    <source>
        <dbReference type="PROSITE-ProRule" id="PRU00497"/>
    </source>
</evidence>
<reference evidence="5 6" key="1">
    <citation type="journal article" date="2024" name="bioRxiv">
        <title>A reference genome for Trichogramma kaykai: A tiny desert-dwelling parasitoid wasp with competing sex-ratio distorters.</title>
        <authorList>
            <person name="Culotta J."/>
            <person name="Lindsey A.R."/>
        </authorList>
    </citation>
    <scope>NUCLEOTIDE SEQUENCE [LARGE SCALE GENOMIC DNA]</scope>
    <source>
        <strain evidence="5 6">KSX58</strain>
    </source>
</reference>
<dbReference type="EMBL" id="JBJJXI010000166">
    <property type="protein sequence ID" value="KAL3384981.1"/>
    <property type="molecule type" value="Genomic_DNA"/>
</dbReference>
<feature type="region of interest" description="Disordered" evidence="3">
    <location>
        <begin position="184"/>
        <end position="229"/>
    </location>
</feature>
<feature type="compositionally biased region" description="Basic and acidic residues" evidence="3">
    <location>
        <begin position="184"/>
        <end position="196"/>
    </location>
</feature>
<comment type="caution">
    <text evidence="5">The sequence shown here is derived from an EMBL/GenBank/DDBJ whole genome shotgun (WGS) entry which is preliminary data.</text>
</comment>
<feature type="region of interest" description="Disordered" evidence="3">
    <location>
        <begin position="113"/>
        <end position="136"/>
    </location>
</feature>
<organism evidence="5 6">
    <name type="scientific">Trichogramma kaykai</name>
    <dbReference type="NCBI Taxonomy" id="54128"/>
    <lineage>
        <taxon>Eukaryota</taxon>
        <taxon>Metazoa</taxon>
        <taxon>Ecdysozoa</taxon>
        <taxon>Arthropoda</taxon>
        <taxon>Hexapoda</taxon>
        <taxon>Insecta</taxon>
        <taxon>Pterygota</taxon>
        <taxon>Neoptera</taxon>
        <taxon>Endopterygota</taxon>
        <taxon>Hymenoptera</taxon>
        <taxon>Apocrita</taxon>
        <taxon>Proctotrupomorpha</taxon>
        <taxon>Chalcidoidea</taxon>
        <taxon>Trichogrammatidae</taxon>
        <taxon>Trichogramma</taxon>
    </lineage>
</organism>
<dbReference type="InterPro" id="IPR000618">
    <property type="entry name" value="Insect_cuticle"/>
</dbReference>
<keyword evidence="4" id="KW-0812">Transmembrane</keyword>
<keyword evidence="4" id="KW-0472">Membrane</keyword>
<dbReference type="AlphaFoldDB" id="A0ABD2VW77"/>
<keyword evidence="6" id="KW-1185">Reference proteome</keyword>
<dbReference type="InterPro" id="IPR031311">
    <property type="entry name" value="CHIT_BIND_RR_consensus"/>
</dbReference>
<sequence>MIFLISKVVRGISYYYASRALGEEFTSGGAQWRESLKLHVREIISGSFYVYTYILLALAICAHSALAAPQLRAIAVGGGGSDADKNAVITSQQLEVNFDGNYVNNFETSNGISHQESGAAKNVGPEGPSIVSQGATSYTAPNGEVVSIQFQADENGYVAQGSHIPTAPPIPPEILRALEWNAAHPEEDSIDSDKPVRPIGGPRAGPRRKGSAGATQKITELSSKVVDDT</sequence>
<accession>A0ABD2VW77</accession>
<name>A0ABD2VW77_9HYME</name>